<feature type="compositionally biased region" description="Basic and acidic residues" evidence="1">
    <location>
        <begin position="1"/>
        <end position="27"/>
    </location>
</feature>
<name>A0A832I1N1_UNCEI</name>
<feature type="domain" description="DUF4301" evidence="2">
    <location>
        <begin position="113"/>
        <end position="623"/>
    </location>
</feature>
<dbReference type="InterPro" id="IPR025393">
    <property type="entry name" value="DUF4301"/>
</dbReference>
<proteinExistence type="predicted"/>
<feature type="compositionally biased region" description="Basic residues" evidence="1">
    <location>
        <begin position="37"/>
        <end position="48"/>
    </location>
</feature>
<feature type="region of interest" description="Disordered" evidence="1">
    <location>
        <begin position="1"/>
        <end position="82"/>
    </location>
</feature>
<evidence type="ECO:0000313" key="3">
    <source>
        <dbReference type="EMBL" id="HGZ43367.1"/>
    </source>
</evidence>
<gene>
    <name evidence="3" type="ORF">ENR23_08080</name>
</gene>
<protein>
    <submittedName>
        <fullName evidence="3">DUF4301 family protein</fullName>
    </submittedName>
</protein>
<comment type="caution">
    <text evidence="3">The sequence shown here is derived from an EMBL/GenBank/DDBJ whole genome shotgun (WGS) entry which is preliminary data.</text>
</comment>
<sequence>MNERVPRARDAGPDRAGDAEAGDDHARTHARAPAARSVRRAARPRRSGSRLVPAFTSAHASRGAGPRPRAERGARAGPAGGRVARRILAGPRRARLSSPLVRRCPVSNEPFTDEDLAQLEARGVPVAEARAQLARLAAPPPAARLDRPCTVGDGIEQLPEERRAALEARAAAAAGAGRVTAFVPASGAATRMFQDLLACRAAGGRLERAEVEALAAAGHAGARGVLAFMDGLPRFAFHAALARELAARNASLEALRPAGPWRPVLDALLDDEGLGYARLPKALVEFHAGPGGPRTAFEEHLIAGARTLRAADGTVRLHVTASPEHLERFREARARAQVHWGPALGARWQVAFSVQSPATDTLAAEPGGAPFRDAHGALLFRPAGHGALLGNLAAAGADLAFVRNVDNVPAEEWAEPARRWTLALLGLLDETRAAADAALARLEAGPAPQAARDAAALARDALGERPPATDDPAALGAWAAAVLDRPMRVCGMVPNTGEPGGGPFWVRGADGAVTRQIVESAQVDVANEGQRATFARGTHFNPVFMALALRDRRGRAYDLARYVDEDAAIVTRKTADGRALLALERPGLWNGGMARWATRFVEVPLEVFTPVKTVLDLLRAEHQPR</sequence>
<feature type="compositionally biased region" description="Low complexity" evidence="1">
    <location>
        <begin position="58"/>
        <end position="67"/>
    </location>
</feature>
<reference evidence="3" key="1">
    <citation type="journal article" date="2020" name="mSystems">
        <title>Genome- and Community-Level Interaction Insights into Carbon Utilization and Element Cycling Functions of Hydrothermarchaeota in Hydrothermal Sediment.</title>
        <authorList>
            <person name="Zhou Z."/>
            <person name="Liu Y."/>
            <person name="Xu W."/>
            <person name="Pan J."/>
            <person name="Luo Z.H."/>
            <person name="Li M."/>
        </authorList>
    </citation>
    <scope>NUCLEOTIDE SEQUENCE [LARGE SCALE GENOMIC DNA]</scope>
    <source>
        <strain evidence="3">SpSt-381</strain>
    </source>
</reference>
<dbReference type="EMBL" id="DSQF01000017">
    <property type="protein sequence ID" value="HGZ43367.1"/>
    <property type="molecule type" value="Genomic_DNA"/>
</dbReference>
<organism evidence="3">
    <name type="scientific">Eiseniibacteriota bacterium</name>
    <dbReference type="NCBI Taxonomy" id="2212470"/>
    <lineage>
        <taxon>Bacteria</taxon>
        <taxon>Candidatus Eiseniibacteriota</taxon>
    </lineage>
</organism>
<evidence type="ECO:0000259" key="2">
    <source>
        <dbReference type="Pfam" id="PF14134"/>
    </source>
</evidence>
<dbReference type="AlphaFoldDB" id="A0A832I1N1"/>
<accession>A0A832I1N1</accession>
<dbReference type="Pfam" id="PF14134">
    <property type="entry name" value="DUF4301"/>
    <property type="match status" value="1"/>
</dbReference>
<evidence type="ECO:0000256" key="1">
    <source>
        <dbReference type="SAM" id="MobiDB-lite"/>
    </source>
</evidence>